<keyword evidence="1" id="KW-0812">Transmembrane</keyword>
<dbReference type="EMBL" id="FNUT01000013">
    <property type="protein sequence ID" value="SEG67797.1"/>
    <property type="molecule type" value="Genomic_DNA"/>
</dbReference>
<keyword evidence="1" id="KW-0472">Membrane</keyword>
<feature type="transmembrane region" description="Helical" evidence="1">
    <location>
        <begin position="7"/>
        <end position="26"/>
    </location>
</feature>
<accession>A0A1H6C4Z9</accession>
<keyword evidence="3" id="KW-1185">Reference proteome</keyword>
<dbReference type="Proteomes" id="UP000236731">
    <property type="component" value="Unassembled WGS sequence"/>
</dbReference>
<feature type="transmembrane region" description="Helical" evidence="1">
    <location>
        <begin position="32"/>
        <end position="50"/>
    </location>
</feature>
<sequence length="95" mass="10563">MKNKIHFILPRLLVITALVGIFSLIIGALFKILLLGTVVVGIGAFVMSRIRKRRMLEQHYLHTQRAQFAQGSPSLAISPIIGTTHQTKATIIPIY</sequence>
<name>A0A1H6C4Z9_9SPHI</name>
<organism evidence="2 3">
    <name type="scientific">Sphingobacterium lactis</name>
    <dbReference type="NCBI Taxonomy" id="797291"/>
    <lineage>
        <taxon>Bacteria</taxon>
        <taxon>Pseudomonadati</taxon>
        <taxon>Bacteroidota</taxon>
        <taxon>Sphingobacteriia</taxon>
        <taxon>Sphingobacteriales</taxon>
        <taxon>Sphingobacteriaceae</taxon>
        <taxon>Sphingobacterium</taxon>
    </lineage>
</organism>
<protein>
    <submittedName>
        <fullName evidence="2">Uncharacterized protein</fullName>
    </submittedName>
</protein>
<proteinExistence type="predicted"/>
<reference evidence="3" key="1">
    <citation type="submission" date="2016-10" db="EMBL/GenBank/DDBJ databases">
        <authorList>
            <person name="Varghese N."/>
            <person name="Submissions S."/>
        </authorList>
    </citation>
    <scope>NUCLEOTIDE SEQUENCE [LARGE SCALE GENOMIC DNA]</scope>
    <source>
        <strain evidence="3">DSM 22361</strain>
    </source>
</reference>
<gene>
    <name evidence="2" type="ORF">SAMN05421877_11342</name>
</gene>
<evidence type="ECO:0000313" key="2">
    <source>
        <dbReference type="EMBL" id="SEG67797.1"/>
    </source>
</evidence>
<dbReference type="AlphaFoldDB" id="A0A1H6C4Z9"/>
<dbReference type="OrthoDB" id="710410at2"/>
<evidence type="ECO:0000313" key="3">
    <source>
        <dbReference type="Proteomes" id="UP000236731"/>
    </source>
</evidence>
<dbReference type="RefSeq" id="WP_103907561.1">
    <property type="nucleotide sequence ID" value="NZ_CP049246.1"/>
</dbReference>
<evidence type="ECO:0000256" key="1">
    <source>
        <dbReference type="SAM" id="Phobius"/>
    </source>
</evidence>
<keyword evidence="1" id="KW-1133">Transmembrane helix</keyword>